<dbReference type="EMBL" id="HACA01030239">
    <property type="protein sequence ID" value="CDW47600.1"/>
    <property type="molecule type" value="Transcribed_RNA"/>
</dbReference>
<sequence length="42" mass="5072">MVEFPCCDPRRMRQYRDCKLLMPEQILCLASQDGTRRVRRSL</sequence>
<dbReference type="AlphaFoldDB" id="A0A0K2VBD0"/>
<evidence type="ECO:0000313" key="1">
    <source>
        <dbReference type="EMBL" id="CDW47600.1"/>
    </source>
</evidence>
<reference evidence="1" key="1">
    <citation type="submission" date="2014-05" db="EMBL/GenBank/DDBJ databases">
        <authorList>
            <person name="Chronopoulou M."/>
        </authorList>
    </citation>
    <scope>NUCLEOTIDE SEQUENCE</scope>
    <source>
        <tissue evidence="1">Whole organism</tissue>
    </source>
</reference>
<protein>
    <submittedName>
        <fullName evidence="1">Uncharacterized protein</fullName>
    </submittedName>
</protein>
<name>A0A0K2VBD0_LEPSM</name>
<organism evidence="1">
    <name type="scientific">Lepeophtheirus salmonis</name>
    <name type="common">Salmon louse</name>
    <name type="synonym">Caligus salmonis</name>
    <dbReference type="NCBI Taxonomy" id="72036"/>
    <lineage>
        <taxon>Eukaryota</taxon>
        <taxon>Metazoa</taxon>
        <taxon>Ecdysozoa</taxon>
        <taxon>Arthropoda</taxon>
        <taxon>Crustacea</taxon>
        <taxon>Multicrustacea</taxon>
        <taxon>Hexanauplia</taxon>
        <taxon>Copepoda</taxon>
        <taxon>Siphonostomatoida</taxon>
        <taxon>Caligidae</taxon>
        <taxon>Lepeophtheirus</taxon>
    </lineage>
</organism>
<accession>A0A0K2VBD0</accession>
<proteinExistence type="predicted"/>